<protein>
    <recommendedName>
        <fullName evidence="3">histidine kinase</fullName>
        <ecNumber evidence="3">2.7.13.3</ecNumber>
    </recommendedName>
</protein>
<dbReference type="InterPro" id="IPR005467">
    <property type="entry name" value="His_kinase_dom"/>
</dbReference>
<dbReference type="PANTHER" id="PTHR44936">
    <property type="entry name" value="SENSOR PROTEIN CREC"/>
    <property type="match status" value="1"/>
</dbReference>
<evidence type="ECO:0000256" key="7">
    <source>
        <dbReference type="ARBA" id="ARBA00022741"/>
    </source>
</evidence>
<dbReference type="SMART" id="SM00387">
    <property type="entry name" value="HATPase_c"/>
    <property type="match status" value="1"/>
</dbReference>
<accession>A0ABS4BGA7</accession>
<dbReference type="CDD" id="cd00075">
    <property type="entry name" value="HATPase"/>
    <property type="match status" value="1"/>
</dbReference>
<dbReference type="InterPro" id="IPR036890">
    <property type="entry name" value="HATPase_C_sf"/>
</dbReference>
<sequence length="441" mass="48354">MSVFRRMIPRSVSGQIAAIILLSVVLVVALGRVGGIVRHSQFLGVYAFESFFEQIAAIGPLMGKLSAAQQDDLASLMAASDLDLAIVDPAEAERLAKDANAPNWIIQAVEMLFPPDDELPAGSRLFSLPAATLILVPLDETSVLAAYGPARPLVSNDVLGPLSYYVLAFATLLVLFGRYSRWAFLGPLARISDEVKRSNGTEEGRLASGQGAPEVLALTEALNQMRTRVRGLLDTRARMLRGVSHDLRTPLTRLRQRIERLDDDQEQRKMLADVEQIDRLIDETLDYLRADAAGEEAERVDVASLLQTIQADFADLGSDIRYDGPDHLAAMIRPSAMLRAITNLCGNGLKFGSRVIIVLSRVEGMLRIDVVDDGPGIPRELRDRVMEPFFKAVPTRTDRDRKDGFGLGLSIVSEIVAAHRGRLTLLENRPCGLIARVELPE</sequence>
<dbReference type="PRINTS" id="PR00344">
    <property type="entry name" value="BCTRLSENSOR"/>
</dbReference>
<dbReference type="PANTHER" id="PTHR44936:SF10">
    <property type="entry name" value="SENSOR PROTEIN RSTB"/>
    <property type="match status" value="1"/>
</dbReference>
<dbReference type="InterPro" id="IPR036097">
    <property type="entry name" value="HisK_dim/P_sf"/>
</dbReference>
<proteinExistence type="predicted"/>
<organism evidence="11 12">
    <name type="scientific">Jiella mangrovi</name>
    <dbReference type="NCBI Taxonomy" id="2821407"/>
    <lineage>
        <taxon>Bacteria</taxon>
        <taxon>Pseudomonadati</taxon>
        <taxon>Pseudomonadota</taxon>
        <taxon>Alphaproteobacteria</taxon>
        <taxon>Hyphomicrobiales</taxon>
        <taxon>Aurantimonadaceae</taxon>
        <taxon>Jiella</taxon>
    </lineage>
</organism>
<dbReference type="SUPFAM" id="SSF55874">
    <property type="entry name" value="ATPase domain of HSP90 chaperone/DNA topoisomerase II/histidine kinase"/>
    <property type="match status" value="1"/>
</dbReference>
<dbReference type="CDD" id="cd00082">
    <property type="entry name" value="HisKA"/>
    <property type="match status" value="1"/>
</dbReference>
<evidence type="ECO:0000256" key="9">
    <source>
        <dbReference type="ARBA" id="ARBA00022840"/>
    </source>
</evidence>
<evidence type="ECO:0000256" key="3">
    <source>
        <dbReference type="ARBA" id="ARBA00012438"/>
    </source>
</evidence>
<evidence type="ECO:0000256" key="4">
    <source>
        <dbReference type="ARBA" id="ARBA00022475"/>
    </source>
</evidence>
<evidence type="ECO:0000256" key="5">
    <source>
        <dbReference type="ARBA" id="ARBA00022553"/>
    </source>
</evidence>
<keyword evidence="6" id="KW-0808">Transferase</keyword>
<dbReference type="InterPro" id="IPR004358">
    <property type="entry name" value="Sig_transdc_His_kin-like_C"/>
</dbReference>
<dbReference type="InterPro" id="IPR003661">
    <property type="entry name" value="HisK_dim/P_dom"/>
</dbReference>
<dbReference type="PROSITE" id="PS50109">
    <property type="entry name" value="HIS_KIN"/>
    <property type="match status" value="1"/>
</dbReference>
<dbReference type="Pfam" id="PF00512">
    <property type="entry name" value="HisKA"/>
    <property type="match status" value="1"/>
</dbReference>
<feature type="domain" description="Histidine kinase" evidence="10">
    <location>
        <begin position="242"/>
        <end position="441"/>
    </location>
</feature>
<keyword evidence="7" id="KW-0547">Nucleotide-binding</keyword>
<evidence type="ECO:0000313" key="11">
    <source>
        <dbReference type="EMBL" id="MBP0615789.1"/>
    </source>
</evidence>
<dbReference type="Proteomes" id="UP000678276">
    <property type="component" value="Unassembled WGS sequence"/>
</dbReference>
<evidence type="ECO:0000256" key="8">
    <source>
        <dbReference type="ARBA" id="ARBA00022777"/>
    </source>
</evidence>
<dbReference type="EMBL" id="JAGJCF010000005">
    <property type="protein sequence ID" value="MBP0615789.1"/>
    <property type="molecule type" value="Genomic_DNA"/>
</dbReference>
<evidence type="ECO:0000313" key="12">
    <source>
        <dbReference type="Proteomes" id="UP000678276"/>
    </source>
</evidence>
<dbReference type="InterPro" id="IPR003594">
    <property type="entry name" value="HATPase_dom"/>
</dbReference>
<keyword evidence="8" id="KW-0418">Kinase</keyword>
<reference evidence="11 12" key="1">
    <citation type="submission" date="2021-04" db="EMBL/GenBank/DDBJ databases">
        <title>Whole genome sequence of Jiella sp. KSK16Y-1.</title>
        <authorList>
            <person name="Tuo L."/>
        </authorList>
    </citation>
    <scope>NUCLEOTIDE SEQUENCE [LARGE SCALE GENOMIC DNA]</scope>
    <source>
        <strain evidence="11 12">KSK16Y-1</strain>
    </source>
</reference>
<name>A0ABS4BGA7_9HYPH</name>
<keyword evidence="4" id="KW-1003">Cell membrane</keyword>
<dbReference type="EC" id="2.7.13.3" evidence="3"/>
<keyword evidence="5" id="KW-0597">Phosphoprotein</keyword>
<comment type="catalytic activity">
    <reaction evidence="1">
        <text>ATP + protein L-histidine = ADP + protein N-phospho-L-histidine.</text>
        <dbReference type="EC" id="2.7.13.3"/>
    </reaction>
</comment>
<keyword evidence="12" id="KW-1185">Reference proteome</keyword>
<evidence type="ECO:0000259" key="10">
    <source>
        <dbReference type="PROSITE" id="PS50109"/>
    </source>
</evidence>
<keyword evidence="4" id="KW-0472">Membrane</keyword>
<dbReference type="Gene3D" id="1.10.287.130">
    <property type="match status" value="1"/>
</dbReference>
<keyword evidence="9" id="KW-0067">ATP-binding</keyword>
<dbReference type="InterPro" id="IPR050980">
    <property type="entry name" value="2C_sensor_his_kinase"/>
</dbReference>
<dbReference type="Pfam" id="PF02518">
    <property type="entry name" value="HATPase_c"/>
    <property type="match status" value="1"/>
</dbReference>
<gene>
    <name evidence="11" type="ORF">J6595_09375</name>
</gene>
<evidence type="ECO:0000256" key="6">
    <source>
        <dbReference type="ARBA" id="ARBA00022679"/>
    </source>
</evidence>
<dbReference type="SUPFAM" id="SSF47384">
    <property type="entry name" value="Homodimeric domain of signal transducing histidine kinase"/>
    <property type="match status" value="1"/>
</dbReference>
<dbReference type="Gene3D" id="3.30.565.10">
    <property type="entry name" value="Histidine kinase-like ATPase, C-terminal domain"/>
    <property type="match status" value="1"/>
</dbReference>
<evidence type="ECO:0000256" key="2">
    <source>
        <dbReference type="ARBA" id="ARBA00004651"/>
    </source>
</evidence>
<dbReference type="SMART" id="SM00388">
    <property type="entry name" value="HisKA"/>
    <property type="match status" value="1"/>
</dbReference>
<evidence type="ECO:0000256" key="1">
    <source>
        <dbReference type="ARBA" id="ARBA00000085"/>
    </source>
</evidence>
<comment type="caution">
    <text evidence="11">The sequence shown here is derived from an EMBL/GenBank/DDBJ whole genome shotgun (WGS) entry which is preliminary data.</text>
</comment>
<dbReference type="RefSeq" id="WP_209594217.1">
    <property type="nucleotide sequence ID" value="NZ_JAGJCF010000005.1"/>
</dbReference>
<comment type="subcellular location">
    <subcellularLocation>
        <location evidence="2">Cell membrane</location>
        <topology evidence="2">Multi-pass membrane protein</topology>
    </subcellularLocation>
</comment>